<evidence type="ECO:0000256" key="2">
    <source>
        <dbReference type="ARBA" id="ARBA00023015"/>
    </source>
</evidence>
<proteinExistence type="inferred from homology"/>
<accession>A0A545TD48</accession>
<dbReference type="InterPro" id="IPR036388">
    <property type="entry name" value="WH-like_DNA-bd_sf"/>
</dbReference>
<dbReference type="AlphaFoldDB" id="A0A545TD48"/>
<dbReference type="OrthoDB" id="9803735at2"/>
<protein>
    <submittedName>
        <fullName evidence="6">HTH-type transcriptional activator IlvY</fullName>
    </submittedName>
</protein>
<dbReference type="SUPFAM" id="SSF46785">
    <property type="entry name" value="Winged helix' DNA-binding domain"/>
    <property type="match status" value="1"/>
</dbReference>
<name>A0A545TD48_9GAMM</name>
<evidence type="ECO:0000259" key="5">
    <source>
        <dbReference type="PROSITE" id="PS50931"/>
    </source>
</evidence>
<evidence type="ECO:0000256" key="3">
    <source>
        <dbReference type="ARBA" id="ARBA00023125"/>
    </source>
</evidence>
<organism evidence="6 7">
    <name type="scientific">Aliikangiella marina</name>
    <dbReference type="NCBI Taxonomy" id="1712262"/>
    <lineage>
        <taxon>Bacteria</taxon>
        <taxon>Pseudomonadati</taxon>
        <taxon>Pseudomonadota</taxon>
        <taxon>Gammaproteobacteria</taxon>
        <taxon>Oceanospirillales</taxon>
        <taxon>Pleioneaceae</taxon>
        <taxon>Aliikangiella</taxon>
    </lineage>
</organism>
<dbReference type="Pfam" id="PF00126">
    <property type="entry name" value="HTH_1"/>
    <property type="match status" value="1"/>
</dbReference>
<dbReference type="FunFam" id="1.10.10.10:FF:000001">
    <property type="entry name" value="LysR family transcriptional regulator"/>
    <property type="match status" value="1"/>
</dbReference>
<dbReference type="InterPro" id="IPR000847">
    <property type="entry name" value="LysR_HTH_N"/>
</dbReference>
<evidence type="ECO:0000256" key="4">
    <source>
        <dbReference type="ARBA" id="ARBA00023163"/>
    </source>
</evidence>
<keyword evidence="7" id="KW-1185">Reference proteome</keyword>
<dbReference type="PANTHER" id="PTHR30126:SF81">
    <property type="entry name" value="HTH-TYPE TRANSCRIPTIONAL REGULATOR ILVY"/>
    <property type="match status" value="1"/>
</dbReference>
<dbReference type="GO" id="GO:0000976">
    <property type="term" value="F:transcription cis-regulatory region binding"/>
    <property type="evidence" value="ECO:0007669"/>
    <property type="project" value="TreeGrafter"/>
</dbReference>
<dbReference type="GO" id="GO:0003700">
    <property type="term" value="F:DNA-binding transcription factor activity"/>
    <property type="evidence" value="ECO:0007669"/>
    <property type="project" value="InterPro"/>
</dbReference>
<dbReference type="Gene3D" id="1.10.10.10">
    <property type="entry name" value="Winged helix-like DNA-binding domain superfamily/Winged helix DNA-binding domain"/>
    <property type="match status" value="1"/>
</dbReference>
<comment type="similarity">
    <text evidence="1">Belongs to the LysR transcriptional regulatory family.</text>
</comment>
<dbReference type="Gene3D" id="3.40.190.10">
    <property type="entry name" value="Periplasmic binding protein-like II"/>
    <property type="match status" value="2"/>
</dbReference>
<keyword evidence="2" id="KW-0805">Transcription regulation</keyword>
<reference evidence="6 7" key="1">
    <citation type="submission" date="2019-06" db="EMBL/GenBank/DDBJ databases">
        <title>Draft genome of Aliikangiella marina GYP-15.</title>
        <authorList>
            <person name="Wang G."/>
        </authorList>
    </citation>
    <scope>NUCLEOTIDE SEQUENCE [LARGE SCALE GENOMIC DNA]</scope>
    <source>
        <strain evidence="6 7">GYP-15</strain>
    </source>
</reference>
<gene>
    <name evidence="6" type="primary">ilvY</name>
    <name evidence="6" type="ORF">FLL45_09380</name>
</gene>
<dbReference type="PROSITE" id="PS50931">
    <property type="entry name" value="HTH_LYSR"/>
    <property type="match status" value="1"/>
</dbReference>
<evidence type="ECO:0000313" key="6">
    <source>
        <dbReference type="EMBL" id="TQV75139.1"/>
    </source>
</evidence>
<dbReference type="EMBL" id="VIKR01000002">
    <property type="protein sequence ID" value="TQV75139.1"/>
    <property type="molecule type" value="Genomic_DNA"/>
</dbReference>
<dbReference type="RefSeq" id="WP_142941756.1">
    <property type="nucleotide sequence ID" value="NZ_VIKR01000002.1"/>
</dbReference>
<dbReference type="InterPro" id="IPR005119">
    <property type="entry name" value="LysR_subst-bd"/>
</dbReference>
<sequence length="292" mass="32995">MNIRNLQIYLHLSQSLHFNKTAVAMHTSPSTLSRIIQRLESEVGQPLFERDNRHVALTRAGNRFAEFASNVISQWQSLKNELDSQSSELAGEIVIYCTVTAAHLYLPDLLEKFRALYPKVEITLETGDVAYAYKKVADKSIDFAFAVAEDQIEQKFAFQHLHHIPFKFIAPRQQTHFSRFLNQGKVDWGKLPFVMPESGPAQQRLKDWFLRMNIDPPIQAQVSGHEAIVSMTALGCGVSAVPLPVLENSPVKDKVQVIATPLPLKAFDLGMLTLQKRLETPLMKAFWAIVTE</sequence>
<dbReference type="Pfam" id="PF03466">
    <property type="entry name" value="LysR_substrate"/>
    <property type="match status" value="1"/>
</dbReference>
<dbReference type="Proteomes" id="UP000317839">
    <property type="component" value="Unassembled WGS sequence"/>
</dbReference>
<dbReference type="PANTHER" id="PTHR30126">
    <property type="entry name" value="HTH-TYPE TRANSCRIPTIONAL REGULATOR"/>
    <property type="match status" value="1"/>
</dbReference>
<keyword evidence="3" id="KW-0238">DNA-binding</keyword>
<comment type="caution">
    <text evidence="6">The sequence shown here is derived from an EMBL/GenBank/DDBJ whole genome shotgun (WGS) entry which is preliminary data.</text>
</comment>
<evidence type="ECO:0000313" key="7">
    <source>
        <dbReference type="Proteomes" id="UP000317839"/>
    </source>
</evidence>
<feature type="domain" description="HTH lysR-type" evidence="5">
    <location>
        <begin position="1"/>
        <end position="58"/>
    </location>
</feature>
<dbReference type="InterPro" id="IPR036390">
    <property type="entry name" value="WH_DNA-bd_sf"/>
</dbReference>
<dbReference type="SUPFAM" id="SSF53850">
    <property type="entry name" value="Periplasmic binding protein-like II"/>
    <property type="match status" value="1"/>
</dbReference>
<dbReference type="NCBIfam" id="NF008722">
    <property type="entry name" value="PRK11716.1"/>
    <property type="match status" value="1"/>
</dbReference>
<keyword evidence="4" id="KW-0804">Transcription</keyword>
<evidence type="ECO:0000256" key="1">
    <source>
        <dbReference type="ARBA" id="ARBA00009437"/>
    </source>
</evidence>